<dbReference type="Pfam" id="PF00072">
    <property type="entry name" value="Response_reg"/>
    <property type="match status" value="1"/>
</dbReference>
<dbReference type="Proteomes" id="UP000529946">
    <property type="component" value="Unassembled WGS sequence"/>
</dbReference>
<dbReference type="SUPFAM" id="SSF46894">
    <property type="entry name" value="C-terminal effector domain of the bipartite response regulators"/>
    <property type="match status" value="1"/>
</dbReference>
<evidence type="ECO:0000259" key="5">
    <source>
        <dbReference type="PROSITE" id="PS50110"/>
    </source>
</evidence>
<feature type="modified residue" description="4-aspartylphosphate" evidence="3">
    <location>
        <position position="57"/>
    </location>
</feature>
<dbReference type="GO" id="GO:0000160">
    <property type="term" value="P:phosphorelay signal transduction system"/>
    <property type="evidence" value="ECO:0007669"/>
    <property type="project" value="InterPro"/>
</dbReference>
<accession>A0A7W6JHJ4</accession>
<evidence type="ECO:0000313" key="6">
    <source>
        <dbReference type="EMBL" id="MBB4084283.1"/>
    </source>
</evidence>
<evidence type="ECO:0000256" key="1">
    <source>
        <dbReference type="ARBA" id="ARBA00022553"/>
    </source>
</evidence>
<dbReference type="SMART" id="SM00448">
    <property type="entry name" value="REC"/>
    <property type="match status" value="1"/>
</dbReference>
<dbReference type="SMART" id="SM00421">
    <property type="entry name" value="HTH_LUXR"/>
    <property type="match status" value="1"/>
</dbReference>
<evidence type="ECO:0000259" key="4">
    <source>
        <dbReference type="PROSITE" id="PS50043"/>
    </source>
</evidence>
<dbReference type="EMBL" id="JACIDM010000003">
    <property type="protein sequence ID" value="MBB4084283.1"/>
    <property type="molecule type" value="Genomic_DNA"/>
</dbReference>
<dbReference type="PRINTS" id="PR00038">
    <property type="entry name" value="HTHLUXR"/>
</dbReference>
<dbReference type="PANTHER" id="PTHR45566">
    <property type="entry name" value="HTH-TYPE TRANSCRIPTIONAL REGULATOR YHJB-RELATED"/>
    <property type="match status" value="1"/>
</dbReference>
<dbReference type="GO" id="GO:0003677">
    <property type="term" value="F:DNA binding"/>
    <property type="evidence" value="ECO:0007669"/>
    <property type="project" value="UniProtKB-KW"/>
</dbReference>
<feature type="domain" description="Response regulatory" evidence="5">
    <location>
        <begin position="4"/>
        <end position="122"/>
    </location>
</feature>
<dbReference type="Pfam" id="PF00196">
    <property type="entry name" value="GerE"/>
    <property type="match status" value="1"/>
</dbReference>
<dbReference type="PROSITE" id="PS50043">
    <property type="entry name" value="HTH_LUXR_2"/>
    <property type="match status" value="1"/>
</dbReference>
<protein>
    <submittedName>
        <fullName evidence="6">DNA-binding NarL/FixJ family response regulator</fullName>
    </submittedName>
</protein>
<reference evidence="6 7" key="1">
    <citation type="submission" date="2020-08" db="EMBL/GenBank/DDBJ databases">
        <title>Genomic Encyclopedia of Type Strains, Phase IV (KMG-IV): sequencing the most valuable type-strain genomes for metagenomic binning, comparative biology and taxonomic classification.</title>
        <authorList>
            <person name="Goeker M."/>
        </authorList>
    </citation>
    <scope>NUCLEOTIDE SEQUENCE [LARGE SCALE GENOMIC DNA]</scope>
    <source>
        <strain evidence="6 7">DSM 23960</strain>
    </source>
</reference>
<evidence type="ECO:0000256" key="3">
    <source>
        <dbReference type="PROSITE-ProRule" id="PRU00169"/>
    </source>
</evidence>
<dbReference type="SUPFAM" id="SSF52172">
    <property type="entry name" value="CheY-like"/>
    <property type="match status" value="1"/>
</dbReference>
<evidence type="ECO:0000313" key="7">
    <source>
        <dbReference type="Proteomes" id="UP000529946"/>
    </source>
</evidence>
<dbReference type="InterPro" id="IPR000792">
    <property type="entry name" value="Tscrpt_reg_LuxR_C"/>
</dbReference>
<keyword evidence="2 6" id="KW-0238">DNA-binding</keyword>
<dbReference type="InterPro" id="IPR001789">
    <property type="entry name" value="Sig_transdc_resp-reg_receiver"/>
</dbReference>
<dbReference type="Gene3D" id="3.40.50.2300">
    <property type="match status" value="1"/>
</dbReference>
<dbReference type="AlphaFoldDB" id="A0A7W6JHJ4"/>
<dbReference type="InterPro" id="IPR016032">
    <property type="entry name" value="Sig_transdc_resp-reg_C-effctor"/>
</dbReference>
<dbReference type="CDD" id="cd17535">
    <property type="entry name" value="REC_NarL-like"/>
    <property type="match status" value="1"/>
</dbReference>
<dbReference type="InterPro" id="IPR011006">
    <property type="entry name" value="CheY-like_superfamily"/>
</dbReference>
<dbReference type="InterPro" id="IPR058245">
    <property type="entry name" value="NreC/VraR/RcsB-like_REC"/>
</dbReference>
<dbReference type="CDD" id="cd06170">
    <property type="entry name" value="LuxR_C_like"/>
    <property type="match status" value="1"/>
</dbReference>
<dbReference type="InterPro" id="IPR051015">
    <property type="entry name" value="EvgA-like"/>
</dbReference>
<evidence type="ECO:0000256" key="2">
    <source>
        <dbReference type="ARBA" id="ARBA00023125"/>
    </source>
</evidence>
<organism evidence="6 7">
    <name type="scientific">Brevundimonas lenta</name>
    <dbReference type="NCBI Taxonomy" id="424796"/>
    <lineage>
        <taxon>Bacteria</taxon>
        <taxon>Pseudomonadati</taxon>
        <taxon>Pseudomonadota</taxon>
        <taxon>Alphaproteobacteria</taxon>
        <taxon>Caulobacterales</taxon>
        <taxon>Caulobacteraceae</taxon>
        <taxon>Brevundimonas</taxon>
    </lineage>
</organism>
<comment type="caution">
    <text evidence="6">The sequence shown here is derived from an EMBL/GenBank/DDBJ whole genome shotgun (WGS) entry which is preliminary data.</text>
</comment>
<feature type="domain" description="HTH luxR-type" evidence="4">
    <location>
        <begin position="141"/>
        <end position="206"/>
    </location>
</feature>
<gene>
    <name evidence="6" type="ORF">GGR12_003171</name>
</gene>
<dbReference type="PANTHER" id="PTHR45566:SF1">
    <property type="entry name" value="HTH-TYPE TRANSCRIPTIONAL REGULATOR YHJB-RELATED"/>
    <property type="match status" value="1"/>
</dbReference>
<dbReference type="PROSITE" id="PS00622">
    <property type="entry name" value="HTH_LUXR_1"/>
    <property type="match status" value="1"/>
</dbReference>
<name>A0A7W6JHJ4_9CAUL</name>
<sequence>MRWKILIVDDHPLVGEMLETAIRDSYVHLDVGRVTSATDAEAYARKHAAEIKLVVLDLMLPDTEGFTALLRLQQLLPNATIAILSARTDSHAVTMAKAFGVKGYLSKAMPVENLVNAVGALLRGEALFPDQTPVDPRAEELHRKAANLSPAQIRVLRALADGKLNKQIAAEMELTEGTVKQHMSAIFRKLGVNNRSQAIVAAAPLLGKKAS</sequence>
<dbReference type="GO" id="GO:0006355">
    <property type="term" value="P:regulation of DNA-templated transcription"/>
    <property type="evidence" value="ECO:0007669"/>
    <property type="project" value="InterPro"/>
</dbReference>
<dbReference type="RefSeq" id="WP_183205594.1">
    <property type="nucleotide sequence ID" value="NZ_BAAAER010000003.1"/>
</dbReference>
<keyword evidence="7" id="KW-1185">Reference proteome</keyword>
<keyword evidence="1 3" id="KW-0597">Phosphoprotein</keyword>
<dbReference type="PROSITE" id="PS50110">
    <property type="entry name" value="RESPONSE_REGULATORY"/>
    <property type="match status" value="1"/>
</dbReference>
<proteinExistence type="predicted"/>